<dbReference type="AlphaFoldDB" id="A0A6J5EWA9"/>
<evidence type="ECO:0000313" key="1">
    <source>
        <dbReference type="EMBL" id="CAB3770483.1"/>
    </source>
</evidence>
<accession>A0A6J5EWA9</accession>
<sequence length="137" mass="15199">MTDPNRAASALQPLFERLNAEGTLPFLAKQSGIPEPEIQRALSVDSLRTYAVVEHILRALDLQVRVTAVDPTMPRAPLNLPLITSEDHAAAVERFLALEARYPGEGSPVTMEMMVLSVAIQKYDDRHRLAPSIDYLH</sequence>
<name>A0A6J5EWA9_9BURK</name>
<reference evidence="1 2" key="1">
    <citation type="submission" date="2020-04" db="EMBL/GenBank/DDBJ databases">
        <authorList>
            <person name="De Canck E."/>
        </authorList>
    </citation>
    <scope>NUCLEOTIDE SEQUENCE [LARGE SCALE GENOMIC DNA]</scope>
    <source>
        <strain evidence="1 2">LMG 29739</strain>
    </source>
</reference>
<dbReference type="RefSeq" id="WP_175114927.1">
    <property type="nucleotide sequence ID" value="NZ_CADIKF010000071.1"/>
</dbReference>
<gene>
    <name evidence="1" type="ORF">LMG29739_05796</name>
</gene>
<keyword evidence="2" id="KW-1185">Reference proteome</keyword>
<dbReference type="Proteomes" id="UP000494329">
    <property type="component" value="Unassembled WGS sequence"/>
</dbReference>
<dbReference type="EMBL" id="CADIKF010000071">
    <property type="protein sequence ID" value="CAB3770483.1"/>
    <property type="molecule type" value="Genomic_DNA"/>
</dbReference>
<proteinExistence type="predicted"/>
<evidence type="ECO:0000313" key="2">
    <source>
        <dbReference type="Proteomes" id="UP000494329"/>
    </source>
</evidence>
<protein>
    <submittedName>
        <fullName evidence="1">Uncharacterized protein</fullName>
    </submittedName>
</protein>
<organism evidence="1 2">
    <name type="scientific">Paraburkholderia solisilvae</name>
    <dbReference type="NCBI Taxonomy" id="624376"/>
    <lineage>
        <taxon>Bacteria</taxon>
        <taxon>Pseudomonadati</taxon>
        <taxon>Pseudomonadota</taxon>
        <taxon>Betaproteobacteria</taxon>
        <taxon>Burkholderiales</taxon>
        <taxon>Burkholderiaceae</taxon>
        <taxon>Paraburkholderia</taxon>
    </lineage>
</organism>